<evidence type="ECO:0000256" key="3">
    <source>
        <dbReference type="ARBA" id="ARBA00022833"/>
    </source>
</evidence>
<dbReference type="GO" id="GO:0008270">
    <property type="term" value="F:zinc ion binding"/>
    <property type="evidence" value="ECO:0007669"/>
    <property type="project" value="UniProtKB-KW"/>
</dbReference>
<keyword evidence="3" id="KW-0862">Zinc</keyword>
<dbReference type="EnsemblProtists" id="EKX54180">
    <property type="protein sequence ID" value="EKX54180"/>
    <property type="gene ID" value="GUITHDRAFT_63712"/>
</dbReference>
<dbReference type="PANTHER" id="PTHR47162:SF10">
    <property type="entry name" value="METHYL-CPG-BINDING DOMAIN-CONTAINING PROTEIN 9 ISOFORM X1"/>
    <property type="match status" value="1"/>
</dbReference>
<keyword evidence="9" id="KW-1185">Reference proteome</keyword>
<reference evidence="9" key="2">
    <citation type="submission" date="2012-11" db="EMBL/GenBank/DDBJ databases">
        <authorList>
            <person name="Kuo A."/>
            <person name="Curtis B.A."/>
            <person name="Tanifuji G."/>
            <person name="Burki F."/>
            <person name="Gruber A."/>
            <person name="Irimia M."/>
            <person name="Maruyama S."/>
            <person name="Arias M.C."/>
            <person name="Ball S.G."/>
            <person name="Gile G.H."/>
            <person name="Hirakawa Y."/>
            <person name="Hopkins J.F."/>
            <person name="Rensing S.A."/>
            <person name="Schmutz J."/>
            <person name="Symeonidi A."/>
            <person name="Elias M."/>
            <person name="Eveleigh R.J."/>
            <person name="Herman E.K."/>
            <person name="Klute M.J."/>
            <person name="Nakayama T."/>
            <person name="Obornik M."/>
            <person name="Reyes-Prieto A."/>
            <person name="Armbrust E.V."/>
            <person name="Aves S.J."/>
            <person name="Beiko R.G."/>
            <person name="Coutinho P."/>
            <person name="Dacks J.B."/>
            <person name="Durnford D.G."/>
            <person name="Fast N.M."/>
            <person name="Green B.R."/>
            <person name="Grisdale C."/>
            <person name="Hempe F."/>
            <person name="Henrissat B."/>
            <person name="Hoppner M.P."/>
            <person name="Ishida K.-I."/>
            <person name="Kim E."/>
            <person name="Koreny L."/>
            <person name="Kroth P.G."/>
            <person name="Liu Y."/>
            <person name="Malik S.-B."/>
            <person name="Maier U.G."/>
            <person name="McRose D."/>
            <person name="Mock T."/>
            <person name="Neilson J.A."/>
            <person name="Onodera N.T."/>
            <person name="Poole A.M."/>
            <person name="Pritham E.J."/>
            <person name="Richards T.A."/>
            <person name="Rocap G."/>
            <person name="Roy S.W."/>
            <person name="Sarai C."/>
            <person name="Schaack S."/>
            <person name="Shirato S."/>
            <person name="Slamovits C.H."/>
            <person name="Spencer D.F."/>
            <person name="Suzuki S."/>
            <person name="Worden A.Z."/>
            <person name="Zauner S."/>
            <person name="Barry K."/>
            <person name="Bell C."/>
            <person name="Bharti A.K."/>
            <person name="Crow J.A."/>
            <person name="Grimwood J."/>
            <person name="Kramer R."/>
            <person name="Lindquist E."/>
            <person name="Lucas S."/>
            <person name="Salamov A."/>
            <person name="McFadden G.I."/>
            <person name="Lane C.E."/>
            <person name="Keeling P.J."/>
            <person name="Gray M.W."/>
            <person name="Grigoriev I.V."/>
            <person name="Archibald J.M."/>
        </authorList>
    </citation>
    <scope>NUCLEOTIDE SEQUENCE</scope>
    <source>
        <strain evidence="9">CCMP2712</strain>
    </source>
</reference>
<dbReference type="AlphaFoldDB" id="L1K145"/>
<dbReference type="EMBL" id="JH992968">
    <property type="protein sequence ID" value="EKX54180.1"/>
    <property type="molecule type" value="Genomic_DNA"/>
</dbReference>
<evidence type="ECO:0000313" key="7">
    <source>
        <dbReference type="EMBL" id="EKX54180.1"/>
    </source>
</evidence>
<protein>
    <recommendedName>
        <fullName evidence="6">PHD-type domain-containing protein</fullName>
    </recommendedName>
</protein>
<dbReference type="SUPFAM" id="SSF57903">
    <property type="entry name" value="FYVE/PHD zinc finger"/>
    <property type="match status" value="1"/>
</dbReference>
<keyword evidence="1" id="KW-0479">Metal-binding</keyword>
<dbReference type="PROSITE" id="PS50016">
    <property type="entry name" value="ZF_PHD_2"/>
    <property type="match status" value="1"/>
</dbReference>
<evidence type="ECO:0000256" key="5">
    <source>
        <dbReference type="SAM" id="MobiDB-lite"/>
    </source>
</evidence>
<dbReference type="OrthoDB" id="308383at2759"/>
<dbReference type="eggNOG" id="KOG1246">
    <property type="taxonomic scope" value="Eukaryota"/>
</dbReference>
<dbReference type="PROSITE" id="PS01359">
    <property type="entry name" value="ZF_PHD_1"/>
    <property type="match status" value="1"/>
</dbReference>
<name>L1K145_GUITC</name>
<dbReference type="KEGG" id="gtt:GUITHDRAFT_63712"/>
<dbReference type="RefSeq" id="XP_005841160.1">
    <property type="nucleotide sequence ID" value="XM_005841103.1"/>
</dbReference>
<evidence type="ECO:0000259" key="6">
    <source>
        <dbReference type="PROSITE" id="PS50016"/>
    </source>
</evidence>
<accession>L1K145</accession>
<dbReference type="HOGENOM" id="CLU_1306914_0_0_1"/>
<dbReference type="InterPro" id="IPR011011">
    <property type="entry name" value="Znf_FYVE_PHD"/>
</dbReference>
<evidence type="ECO:0000256" key="4">
    <source>
        <dbReference type="PROSITE-ProRule" id="PRU00146"/>
    </source>
</evidence>
<proteinExistence type="predicted"/>
<reference evidence="7 9" key="1">
    <citation type="journal article" date="2012" name="Nature">
        <title>Algal genomes reveal evolutionary mosaicism and the fate of nucleomorphs.</title>
        <authorList>
            <consortium name="DOE Joint Genome Institute"/>
            <person name="Curtis B.A."/>
            <person name="Tanifuji G."/>
            <person name="Burki F."/>
            <person name="Gruber A."/>
            <person name="Irimia M."/>
            <person name="Maruyama S."/>
            <person name="Arias M.C."/>
            <person name="Ball S.G."/>
            <person name="Gile G.H."/>
            <person name="Hirakawa Y."/>
            <person name="Hopkins J.F."/>
            <person name="Kuo A."/>
            <person name="Rensing S.A."/>
            <person name="Schmutz J."/>
            <person name="Symeonidi A."/>
            <person name="Elias M."/>
            <person name="Eveleigh R.J."/>
            <person name="Herman E.K."/>
            <person name="Klute M.J."/>
            <person name="Nakayama T."/>
            <person name="Obornik M."/>
            <person name="Reyes-Prieto A."/>
            <person name="Armbrust E.V."/>
            <person name="Aves S.J."/>
            <person name="Beiko R.G."/>
            <person name="Coutinho P."/>
            <person name="Dacks J.B."/>
            <person name="Durnford D.G."/>
            <person name="Fast N.M."/>
            <person name="Green B.R."/>
            <person name="Grisdale C.J."/>
            <person name="Hempel F."/>
            <person name="Henrissat B."/>
            <person name="Hoppner M.P."/>
            <person name="Ishida K."/>
            <person name="Kim E."/>
            <person name="Koreny L."/>
            <person name="Kroth P.G."/>
            <person name="Liu Y."/>
            <person name="Malik S.B."/>
            <person name="Maier U.G."/>
            <person name="McRose D."/>
            <person name="Mock T."/>
            <person name="Neilson J.A."/>
            <person name="Onodera N.T."/>
            <person name="Poole A.M."/>
            <person name="Pritham E.J."/>
            <person name="Richards T.A."/>
            <person name="Rocap G."/>
            <person name="Roy S.W."/>
            <person name="Sarai C."/>
            <person name="Schaack S."/>
            <person name="Shirato S."/>
            <person name="Slamovits C.H."/>
            <person name="Spencer D.F."/>
            <person name="Suzuki S."/>
            <person name="Worden A.Z."/>
            <person name="Zauner S."/>
            <person name="Barry K."/>
            <person name="Bell C."/>
            <person name="Bharti A.K."/>
            <person name="Crow J.A."/>
            <person name="Grimwood J."/>
            <person name="Kramer R."/>
            <person name="Lindquist E."/>
            <person name="Lucas S."/>
            <person name="Salamov A."/>
            <person name="McFadden G.I."/>
            <person name="Lane C.E."/>
            <person name="Keeling P.J."/>
            <person name="Gray M.W."/>
            <person name="Grigoriev I.V."/>
            <person name="Archibald J.M."/>
        </authorList>
    </citation>
    <scope>NUCLEOTIDE SEQUENCE</scope>
    <source>
        <strain evidence="7 9">CCMP2712</strain>
    </source>
</reference>
<dbReference type="InterPro" id="IPR019786">
    <property type="entry name" value="Zinc_finger_PHD-type_CS"/>
</dbReference>
<dbReference type="InterPro" id="IPR013083">
    <property type="entry name" value="Znf_RING/FYVE/PHD"/>
</dbReference>
<feature type="region of interest" description="Disordered" evidence="5">
    <location>
        <begin position="182"/>
        <end position="211"/>
    </location>
</feature>
<reference evidence="8" key="3">
    <citation type="submission" date="2015-06" db="UniProtKB">
        <authorList>
            <consortium name="EnsemblProtists"/>
        </authorList>
    </citation>
    <scope>IDENTIFICATION</scope>
</reference>
<evidence type="ECO:0000313" key="8">
    <source>
        <dbReference type="EnsemblProtists" id="EKX54180"/>
    </source>
</evidence>
<dbReference type="InterPro" id="IPR001965">
    <property type="entry name" value="Znf_PHD"/>
</dbReference>
<dbReference type="SMART" id="SM00249">
    <property type="entry name" value="PHD"/>
    <property type="match status" value="1"/>
</dbReference>
<feature type="compositionally biased region" description="Acidic residues" evidence="5">
    <location>
        <begin position="182"/>
        <end position="191"/>
    </location>
</feature>
<dbReference type="Proteomes" id="UP000011087">
    <property type="component" value="Unassembled WGS sequence"/>
</dbReference>
<dbReference type="GeneID" id="17310623"/>
<keyword evidence="2 4" id="KW-0863">Zinc-finger</keyword>
<dbReference type="Gene3D" id="3.30.40.10">
    <property type="entry name" value="Zinc/RING finger domain, C3HC4 (zinc finger)"/>
    <property type="match status" value="1"/>
</dbReference>
<dbReference type="Pfam" id="PF00628">
    <property type="entry name" value="PHD"/>
    <property type="match status" value="1"/>
</dbReference>
<sequence length="211" mass="24052">MEEEADDASSVSSHGTFFEEEDANVECCVCQSPGDASRLLLCDDCDDGYHIYCLDPPLKRIPHGTWSCPGCDRTGGQKAKGRRRVVPGVEQKLARVKVSMTVGKLLFQRVVVRRPIRAKTGRREFDVHYVWKEEEGGRSSRTSCVLRSLSEVHRLLNLRSINASDYLDQFDFSNCYGEEEVEEEEECEDNDAQTRGASLRATGGRRWRRWR</sequence>
<organism evidence="7">
    <name type="scientific">Guillardia theta (strain CCMP2712)</name>
    <name type="common">Cryptophyte</name>
    <dbReference type="NCBI Taxonomy" id="905079"/>
    <lineage>
        <taxon>Eukaryota</taxon>
        <taxon>Cryptophyceae</taxon>
        <taxon>Pyrenomonadales</taxon>
        <taxon>Geminigeraceae</taxon>
        <taxon>Guillardia</taxon>
    </lineage>
</organism>
<feature type="domain" description="PHD-type" evidence="6">
    <location>
        <begin position="24"/>
        <end position="74"/>
    </location>
</feature>
<evidence type="ECO:0000256" key="1">
    <source>
        <dbReference type="ARBA" id="ARBA00022723"/>
    </source>
</evidence>
<evidence type="ECO:0000313" key="9">
    <source>
        <dbReference type="Proteomes" id="UP000011087"/>
    </source>
</evidence>
<dbReference type="InterPro" id="IPR019787">
    <property type="entry name" value="Znf_PHD-finger"/>
</dbReference>
<dbReference type="STRING" id="905079.L1K145"/>
<dbReference type="PANTHER" id="PTHR47162">
    <property type="entry name" value="OS02G0192300 PROTEIN"/>
    <property type="match status" value="1"/>
</dbReference>
<gene>
    <name evidence="7" type="ORF">GUITHDRAFT_63712</name>
</gene>
<dbReference type="PaxDb" id="55529-EKX54180"/>
<evidence type="ECO:0000256" key="2">
    <source>
        <dbReference type="ARBA" id="ARBA00022771"/>
    </source>
</evidence>